<organism evidence="16 17">
    <name type="scientific">Mycobacterium paragordonae</name>
    <dbReference type="NCBI Taxonomy" id="1389713"/>
    <lineage>
        <taxon>Bacteria</taxon>
        <taxon>Bacillati</taxon>
        <taxon>Actinomycetota</taxon>
        <taxon>Actinomycetes</taxon>
        <taxon>Mycobacteriales</taxon>
        <taxon>Mycobacteriaceae</taxon>
        <taxon>Mycobacterium</taxon>
    </lineage>
</organism>
<evidence type="ECO:0000313" key="16">
    <source>
        <dbReference type="EMBL" id="MDP7737341.1"/>
    </source>
</evidence>
<evidence type="ECO:0000256" key="5">
    <source>
        <dbReference type="ARBA" id="ARBA00022679"/>
    </source>
</evidence>
<dbReference type="Pfam" id="PF00069">
    <property type="entry name" value="Pkinase"/>
    <property type="match status" value="1"/>
</dbReference>
<dbReference type="Gene3D" id="1.10.510.10">
    <property type="entry name" value="Transferase(Phosphotransferase) domain 1"/>
    <property type="match status" value="1"/>
</dbReference>
<keyword evidence="7 12" id="KW-0547">Nucleotide-binding</keyword>
<feature type="region of interest" description="Disordered" evidence="13">
    <location>
        <begin position="327"/>
        <end position="358"/>
    </location>
</feature>
<keyword evidence="9 12" id="KW-0067">ATP-binding</keyword>
<accession>A0A4R5WH46</accession>
<dbReference type="EC" id="2.7.11.1" evidence="2"/>
<evidence type="ECO:0000256" key="2">
    <source>
        <dbReference type="ARBA" id="ARBA00012513"/>
    </source>
</evidence>
<evidence type="ECO:0000256" key="10">
    <source>
        <dbReference type="ARBA" id="ARBA00022989"/>
    </source>
</evidence>
<feature type="binding site" evidence="12">
    <location>
        <position position="49"/>
    </location>
    <ligand>
        <name>ATP</name>
        <dbReference type="ChEBI" id="CHEBI:30616"/>
    </ligand>
</feature>
<feature type="transmembrane region" description="Helical" evidence="14">
    <location>
        <begin position="365"/>
        <end position="386"/>
    </location>
</feature>
<reference evidence="16" key="1">
    <citation type="submission" date="2023-06" db="EMBL/GenBank/DDBJ databases">
        <title>Identification of two novel mycobacterium reveal diversities and complexities of Mycobacterium gordonae clade.</title>
        <authorList>
            <person name="Matsumoto Y."/>
            <person name="Nakamura S."/>
            <person name="Motooka D."/>
            <person name="Fukushima K."/>
        </authorList>
    </citation>
    <scope>NUCLEOTIDE SEQUENCE</scope>
    <source>
        <strain evidence="16">TY812</strain>
    </source>
</reference>
<dbReference type="PANTHER" id="PTHR43289">
    <property type="entry name" value="MITOGEN-ACTIVATED PROTEIN KINASE KINASE KINASE 20-RELATED"/>
    <property type="match status" value="1"/>
</dbReference>
<evidence type="ECO:0000256" key="1">
    <source>
        <dbReference type="ARBA" id="ARBA00004162"/>
    </source>
</evidence>
<dbReference type="SUPFAM" id="SSF56112">
    <property type="entry name" value="Protein kinase-like (PK-like)"/>
    <property type="match status" value="1"/>
</dbReference>
<evidence type="ECO:0000256" key="6">
    <source>
        <dbReference type="ARBA" id="ARBA00022692"/>
    </source>
</evidence>
<evidence type="ECO:0000259" key="15">
    <source>
        <dbReference type="PROSITE" id="PS50011"/>
    </source>
</evidence>
<dbReference type="InterPro" id="IPR008271">
    <property type="entry name" value="Ser/Thr_kinase_AS"/>
</dbReference>
<feature type="compositionally biased region" description="Polar residues" evidence="13">
    <location>
        <begin position="429"/>
        <end position="440"/>
    </location>
</feature>
<dbReference type="RefSeq" id="WP_133436273.1">
    <property type="nucleotide sequence ID" value="NZ_JAUFSA010000001.1"/>
</dbReference>
<dbReference type="GO" id="GO:0004674">
    <property type="term" value="F:protein serine/threonine kinase activity"/>
    <property type="evidence" value="ECO:0007669"/>
    <property type="project" value="UniProtKB-KW"/>
</dbReference>
<sequence>METAHTPPGSLAEGTPFGRYRLIELLGRGGMGAVWRAYDTVMDRTVALKVLPEEFANDDVYQERFRREAHAAAGLDEPHVVPIYDFGQIEGRLFVTMRLIRGRDLHSMLADGPLPPARALAIIDQIAAALHAAHRIGLVHRDVKPSNILIAEHDFAYLIDFGIARAVGETSLTKAGTVIGTWAYMAPERISTGQNDPRGDIYALTCVLYECLTGLPPFPGKSIEQQITAHLTMPPPQPSIMHAGLPPQLDQVIATGMAKDPGQRYASTLDLASAAKDAITTPVPRPIPSPAAPTMAAPHVALNTELQHPPAVGDAGHVDTVWAAAPTQLGSPSAPSRPSLPVQPPEGPPPPAGARRRGFSTRGKAAIGLGAAAVLAAVIVTTAVIAGRNGASEHSGVEASTPSSGPTSSASNPPVTTPPTSSSTEPTEATMSLSGTWSGTVSGDQSGFDVTADIVDGAQLTGTVSYPQLGCAGTWTQHGVGDNGTRLVSERITRGSCVPAEVSLTPRNDGTLSYMSTYYAASQHRTFTIYATMRRSAIR</sequence>
<feature type="domain" description="Protein kinase" evidence="15">
    <location>
        <begin position="20"/>
        <end position="279"/>
    </location>
</feature>
<evidence type="ECO:0000256" key="7">
    <source>
        <dbReference type="ARBA" id="ARBA00022741"/>
    </source>
</evidence>
<keyword evidence="11 14" id="KW-0472">Membrane</keyword>
<dbReference type="Proteomes" id="UP001229081">
    <property type="component" value="Unassembled WGS sequence"/>
</dbReference>
<dbReference type="GO" id="GO:0005886">
    <property type="term" value="C:plasma membrane"/>
    <property type="evidence" value="ECO:0007669"/>
    <property type="project" value="UniProtKB-SubCell"/>
</dbReference>
<dbReference type="Gene3D" id="3.30.200.20">
    <property type="entry name" value="Phosphorylase Kinase, domain 1"/>
    <property type="match status" value="1"/>
</dbReference>
<keyword evidence="8 16" id="KW-0418">Kinase</keyword>
<dbReference type="EMBL" id="JAUFSA010000001">
    <property type="protein sequence ID" value="MDP7737341.1"/>
    <property type="molecule type" value="Genomic_DNA"/>
</dbReference>
<dbReference type="PROSITE" id="PS00107">
    <property type="entry name" value="PROTEIN_KINASE_ATP"/>
    <property type="match status" value="1"/>
</dbReference>
<dbReference type="AlphaFoldDB" id="A0A4R5WH46"/>
<dbReference type="PROSITE" id="PS00108">
    <property type="entry name" value="PROTEIN_KINASE_ST"/>
    <property type="match status" value="1"/>
</dbReference>
<dbReference type="PANTHER" id="PTHR43289:SF6">
    <property type="entry name" value="SERINE_THREONINE-PROTEIN KINASE NEKL-3"/>
    <property type="match status" value="1"/>
</dbReference>
<evidence type="ECO:0000256" key="14">
    <source>
        <dbReference type="SAM" id="Phobius"/>
    </source>
</evidence>
<dbReference type="PROSITE" id="PS50011">
    <property type="entry name" value="PROTEIN_KINASE_DOM"/>
    <property type="match status" value="1"/>
</dbReference>
<evidence type="ECO:0000256" key="12">
    <source>
        <dbReference type="PROSITE-ProRule" id="PRU10141"/>
    </source>
</evidence>
<proteinExistence type="predicted"/>
<dbReference type="GO" id="GO:0005524">
    <property type="term" value="F:ATP binding"/>
    <property type="evidence" value="ECO:0007669"/>
    <property type="project" value="UniProtKB-UniRule"/>
</dbReference>
<keyword evidence="4" id="KW-0723">Serine/threonine-protein kinase</keyword>
<dbReference type="InterPro" id="IPR017441">
    <property type="entry name" value="Protein_kinase_ATP_BS"/>
</dbReference>
<dbReference type="InterPro" id="IPR011009">
    <property type="entry name" value="Kinase-like_dom_sf"/>
</dbReference>
<evidence type="ECO:0000256" key="11">
    <source>
        <dbReference type="ARBA" id="ARBA00023136"/>
    </source>
</evidence>
<evidence type="ECO:0000256" key="9">
    <source>
        <dbReference type="ARBA" id="ARBA00022840"/>
    </source>
</evidence>
<name>A0A4R5WH46_9MYCO</name>
<evidence type="ECO:0000256" key="13">
    <source>
        <dbReference type="SAM" id="MobiDB-lite"/>
    </source>
</evidence>
<comment type="caution">
    <text evidence="16">The sequence shown here is derived from an EMBL/GenBank/DDBJ whole genome shotgun (WGS) entry which is preliminary data.</text>
</comment>
<keyword evidence="6 14" id="KW-0812">Transmembrane</keyword>
<feature type="compositionally biased region" description="Pro residues" evidence="13">
    <location>
        <begin position="341"/>
        <end position="352"/>
    </location>
</feature>
<evidence type="ECO:0000256" key="3">
    <source>
        <dbReference type="ARBA" id="ARBA00022475"/>
    </source>
</evidence>
<evidence type="ECO:0000313" key="17">
    <source>
        <dbReference type="Proteomes" id="UP001229081"/>
    </source>
</evidence>
<feature type="compositionally biased region" description="Low complexity" evidence="13">
    <location>
        <begin position="399"/>
        <end position="427"/>
    </location>
</feature>
<evidence type="ECO:0000256" key="4">
    <source>
        <dbReference type="ARBA" id="ARBA00022527"/>
    </source>
</evidence>
<protein>
    <recommendedName>
        <fullName evidence="2">non-specific serine/threonine protein kinase</fullName>
        <ecNumber evidence="2">2.7.11.1</ecNumber>
    </recommendedName>
</protein>
<feature type="region of interest" description="Disordered" evidence="13">
    <location>
        <begin position="390"/>
        <end position="440"/>
    </location>
</feature>
<dbReference type="CDD" id="cd14014">
    <property type="entry name" value="STKc_PknB_like"/>
    <property type="match status" value="1"/>
</dbReference>
<dbReference type="InterPro" id="IPR000719">
    <property type="entry name" value="Prot_kinase_dom"/>
</dbReference>
<comment type="subcellular location">
    <subcellularLocation>
        <location evidence="1">Cell membrane</location>
        <topology evidence="1">Single-pass membrane protein</topology>
    </subcellularLocation>
</comment>
<dbReference type="GO" id="GO:0080090">
    <property type="term" value="P:regulation of primary metabolic process"/>
    <property type="evidence" value="ECO:0007669"/>
    <property type="project" value="UniProtKB-ARBA"/>
</dbReference>
<keyword evidence="3" id="KW-1003">Cell membrane</keyword>
<evidence type="ECO:0000256" key="8">
    <source>
        <dbReference type="ARBA" id="ARBA00022777"/>
    </source>
</evidence>
<keyword evidence="10 14" id="KW-1133">Transmembrane helix</keyword>
<gene>
    <name evidence="16" type="ORF">QXL92_21585</name>
</gene>
<keyword evidence="5 16" id="KW-0808">Transferase</keyword>
<dbReference type="SMART" id="SM00220">
    <property type="entry name" value="S_TKc"/>
    <property type="match status" value="1"/>
</dbReference>
<dbReference type="FunFam" id="1.10.510.10:FF:000021">
    <property type="entry name" value="Serine/threonine protein kinase"/>
    <property type="match status" value="1"/>
</dbReference>